<feature type="domain" description="Lipoyl-binding" evidence="2">
    <location>
        <begin position="66"/>
        <end position="144"/>
    </location>
</feature>
<keyword evidence="1" id="KW-0092">Biotin</keyword>
<comment type="caution">
    <text evidence="3">The sequence shown here is derived from an EMBL/GenBank/DDBJ whole genome shotgun (WGS) entry which is preliminary data.</text>
</comment>
<sequence>MKEYKYKINGNTYNVAIGDIVDNVTEVLVNGTPYKVELEKKQNSVTVVNTPRPSAAPRTASGEKVVAKAAVSSGAYEVKAPLPGTILSVNCKVGDTVKAADTVVVLEAMKMENAIHAGRDGKVSSINIAAGDAVLEGAVLITLA</sequence>
<dbReference type="SUPFAM" id="SSF51230">
    <property type="entry name" value="Single hybrid motif"/>
    <property type="match status" value="1"/>
</dbReference>
<evidence type="ECO:0000313" key="3">
    <source>
        <dbReference type="EMBL" id="MEY8245310.1"/>
    </source>
</evidence>
<organism evidence="3 4">
    <name type="scientific">Heminiphilus faecis</name>
    <dbReference type="NCBI Taxonomy" id="2601703"/>
    <lineage>
        <taxon>Bacteria</taxon>
        <taxon>Pseudomonadati</taxon>
        <taxon>Bacteroidota</taxon>
        <taxon>Bacteroidia</taxon>
        <taxon>Bacteroidales</taxon>
        <taxon>Muribaculaceae</taxon>
        <taxon>Heminiphilus</taxon>
    </lineage>
</organism>
<dbReference type="Proteomes" id="UP001565200">
    <property type="component" value="Unassembled WGS sequence"/>
</dbReference>
<dbReference type="RefSeq" id="WP_121700100.1">
    <property type="nucleotide sequence ID" value="NZ_JBCLPP010000015.1"/>
</dbReference>
<evidence type="ECO:0000313" key="4">
    <source>
        <dbReference type="Proteomes" id="UP001565200"/>
    </source>
</evidence>
<dbReference type="Gene3D" id="2.40.50.100">
    <property type="match status" value="1"/>
</dbReference>
<dbReference type="CDD" id="cd06850">
    <property type="entry name" value="biotinyl_domain"/>
    <property type="match status" value="1"/>
</dbReference>
<dbReference type="InterPro" id="IPR011053">
    <property type="entry name" value="Single_hybrid_motif"/>
</dbReference>
<gene>
    <name evidence="3" type="ORF">AAK873_06725</name>
</gene>
<reference evidence="3 4" key="1">
    <citation type="submission" date="2024-03" db="EMBL/GenBank/DDBJ databases">
        <title>Mouse gut bacterial collection (mGBC) of GemPharmatech.</title>
        <authorList>
            <person name="He Y."/>
            <person name="Dong L."/>
            <person name="Wu D."/>
            <person name="Gao X."/>
            <person name="Lin Z."/>
        </authorList>
    </citation>
    <scope>NUCLEOTIDE SEQUENCE [LARGE SCALE GENOMIC DNA]</scope>
    <source>
        <strain evidence="3 4">54-13</strain>
    </source>
</reference>
<evidence type="ECO:0000256" key="1">
    <source>
        <dbReference type="ARBA" id="ARBA00023267"/>
    </source>
</evidence>
<evidence type="ECO:0000259" key="2">
    <source>
        <dbReference type="PROSITE" id="PS50968"/>
    </source>
</evidence>
<dbReference type="InterPro" id="IPR050709">
    <property type="entry name" value="Biotin_Carboxyl_Carrier/Decarb"/>
</dbReference>
<keyword evidence="4" id="KW-1185">Reference proteome</keyword>
<dbReference type="PANTHER" id="PTHR45266">
    <property type="entry name" value="OXALOACETATE DECARBOXYLASE ALPHA CHAIN"/>
    <property type="match status" value="1"/>
</dbReference>
<dbReference type="InterPro" id="IPR000089">
    <property type="entry name" value="Biotin_lipoyl"/>
</dbReference>
<accession>A0ABV4CVA1</accession>
<proteinExistence type="predicted"/>
<dbReference type="PANTHER" id="PTHR45266:SF3">
    <property type="entry name" value="OXALOACETATE DECARBOXYLASE ALPHA CHAIN"/>
    <property type="match status" value="1"/>
</dbReference>
<dbReference type="PROSITE" id="PS50968">
    <property type="entry name" value="BIOTINYL_LIPOYL"/>
    <property type="match status" value="1"/>
</dbReference>
<protein>
    <submittedName>
        <fullName evidence="3">Biotin/lipoyl-containing protein</fullName>
    </submittedName>
</protein>
<dbReference type="EMBL" id="JBCLPP010000015">
    <property type="protein sequence ID" value="MEY8245310.1"/>
    <property type="molecule type" value="Genomic_DNA"/>
</dbReference>
<name>A0ABV4CVA1_9BACT</name>
<dbReference type="Pfam" id="PF00364">
    <property type="entry name" value="Biotin_lipoyl"/>
    <property type="match status" value="1"/>
</dbReference>